<evidence type="ECO:0000313" key="7">
    <source>
        <dbReference type="Proteomes" id="UP000695000"/>
    </source>
</evidence>
<keyword evidence="3 5" id="KW-1133">Transmembrane helix</keyword>
<feature type="transmembrane region" description="Helical" evidence="5">
    <location>
        <begin position="256"/>
        <end position="280"/>
    </location>
</feature>
<feature type="transmembrane region" description="Helical" evidence="5">
    <location>
        <begin position="123"/>
        <end position="141"/>
    </location>
</feature>
<dbReference type="Proteomes" id="UP000695000">
    <property type="component" value="Unplaced"/>
</dbReference>
<comment type="subcellular location">
    <subcellularLocation>
        <location evidence="1">Membrane</location>
        <topology evidence="1">Multi-pass membrane protein</topology>
    </subcellularLocation>
</comment>
<dbReference type="PANTHER" id="PTHR22950">
    <property type="entry name" value="AMINO ACID TRANSPORTER"/>
    <property type="match status" value="1"/>
</dbReference>
<proteinExistence type="predicted"/>
<feature type="transmembrane region" description="Helical" evidence="5">
    <location>
        <begin position="153"/>
        <end position="175"/>
    </location>
</feature>
<keyword evidence="4 5" id="KW-0472">Membrane</keyword>
<evidence type="ECO:0000256" key="3">
    <source>
        <dbReference type="ARBA" id="ARBA00022989"/>
    </source>
</evidence>
<evidence type="ECO:0000256" key="1">
    <source>
        <dbReference type="ARBA" id="ARBA00004141"/>
    </source>
</evidence>
<feature type="transmembrane region" description="Helical" evidence="5">
    <location>
        <begin position="300"/>
        <end position="319"/>
    </location>
</feature>
<evidence type="ECO:0000256" key="2">
    <source>
        <dbReference type="ARBA" id="ARBA00022692"/>
    </source>
</evidence>
<evidence type="ECO:0000256" key="4">
    <source>
        <dbReference type="ARBA" id="ARBA00023136"/>
    </source>
</evidence>
<feature type="transmembrane region" description="Helical" evidence="5">
    <location>
        <begin position="226"/>
        <end position="244"/>
    </location>
</feature>
<evidence type="ECO:0000259" key="6">
    <source>
        <dbReference type="Pfam" id="PF01490"/>
    </source>
</evidence>
<feature type="transmembrane region" description="Helical" evidence="5">
    <location>
        <begin position="408"/>
        <end position="429"/>
    </location>
</feature>
<dbReference type="RefSeq" id="XP_017767783.1">
    <property type="nucleotide sequence ID" value="XM_017912294.1"/>
</dbReference>
<reference evidence="8" key="1">
    <citation type="submission" date="2025-08" db="UniProtKB">
        <authorList>
            <consortium name="RefSeq"/>
        </authorList>
    </citation>
    <scope>IDENTIFICATION</scope>
    <source>
        <tissue evidence="8">Whole Larva</tissue>
    </source>
</reference>
<name>A0ABM1LZN3_NICVS</name>
<keyword evidence="2 5" id="KW-0812">Transmembrane</keyword>
<dbReference type="InterPro" id="IPR013057">
    <property type="entry name" value="AA_transpt_TM"/>
</dbReference>
<feature type="transmembrane region" description="Helical" evidence="5">
    <location>
        <begin position="182"/>
        <end position="206"/>
    </location>
</feature>
<dbReference type="PANTHER" id="PTHR22950:SF340">
    <property type="entry name" value="AMINO ACID TRANSPORTER TRANSMEMBRANE DOMAIN-CONTAINING PROTEIN-RELATED"/>
    <property type="match status" value="1"/>
</dbReference>
<evidence type="ECO:0000313" key="8">
    <source>
        <dbReference type="RefSeq" id="XP_017767783.1"/>
    </source>
</evidence>
<protein>
    <submittedName>
        <fullName evidence="8">Proton-coupled amino acid transporter-like protein CG1139</fullName>
    </submittedName>
</protein>
<evidence type="ECO:0000256" key="5">
    <source>
        <dbReference type="SAM" id="Phobius"/>
    </source>
</evidence>
<organism evidence="7 8">
    <name type="scientific">Nicrophorus vespilloides</name>
    <name type="common">Boreal carrion beetle</name>
    <dbReference type="NCBI Taxonomy" id="110193"/>
    <lineage>
        <taxon>Eukaryota</taxon>
        <taxon>Metazoa</taxon>
        <taxon>Ecdysozoa</taxon>
        <taxon>Arthropoda</taxon>
        <taxon>Hexapoda</taxon>
        <taxon>Insecta</taxon>
        <taxon>Pterygota</taxon>
        <taxon>Neoptera</taxon>
        <taxon>Endopterygota</taxon>
        <taxon>Coleoptera</taxon>
        <taxon>Polyphaga</taxon>
        <taxon>Staphyliniformia</taxon>
        <taxon>Silphidae</taxon>
        <taxon>Nicrophorinae</taxon>
        <taxon>Nicrophorus</taxon>
    </lineage>
</organism>
<feature type="transmembrane region" description="Helical" evidence="5">
    <location>
        <begin position="345"/>
        <end position="366"/>
    </location>
</feature>
<feature type="domain" description="Amino acid transporter transmembrane" evidence="6">
    <location>
        <begin position="26"/>
        <end position="431"/>
    </location>
</feature>
<feature type="transmembrane region" description="Helical" evidence="5">
    <location>
        <begin position="57"/>
        <end position="79"/>
    </location>
</feature>
<dbReference type="Pfam" id="PF01490">
    <property type="entry name" value="Aa_trans"/>
    <property type="match status" value="1"/>
</dbReference>
<dbReference type="GeneID" id="108556279"/>
<accession>A0ABM1LZN3</accession>
<feature type="transmembrane region" description="Helical" evidence="5">
    <location>
        <begin position="372"/>
        <end position="396"/>
    </location>
</feature>
<keyword evidence="7" id="KW-1185">Reference proteome</keyword>
<sequence length="447" mass="50131">MKKDVENKAKDDDDYNPHLHREIPHGTNYFETVVNMIKGALGTGILAMPNAFFNSGLMVGLIGTLVIGFICTYCLHILLKNQYRLCKRLKVPFLTYGESMKFAMKDCPSGCVRAMAGFFEGMVDFFIIVYQLGICCVYAIFIPGNVKLVVEKFTGFEMSLIFYILIFHIPLILICCIRTLKVLAIFSMISNITMLVAFTIIGYFVFQNLPNIKELPAFNSFYTLPLFFGTTLFALEAVGVIMSLEKNMLKPWQFVGWFGVLNVSMVIVTLLYAAVGFFGYWKYEEETKPSITYNMPQTHYLSAVVQILYALAIYLTFGLQAYPPMRYLIGYAAITKKYQESTNQWIIDHLIIVISISFAILAAAAIPLLALFISLLGAFCLSALGFSFPALLEIFVRWPDSDFGKGGIVMLQDLFFICFGCFGLVVGTYCSLSEIVIALNNQTTSSS</sequence>
<gene>
    <name evidence="8" type="primary">LOC108556279</name>
</gene>